<feature type="compositionally biased region" description="Polar residues" evidence="1">
    <location>
        <begin position="385"/>
        <end position="397"/>
    </location>
</feature>
<dbReference type="InterPro" id="IPR014839">
    <property type="entry name" value="Crt10"/>
</dbReference>
<dbReference type="RefSeq" id="XP_018041451.1">
    <property type="nucleotide sequence ID" value="XM_018175374.1"/>
</dbReference>
<dbReference type="SUPFAM" id="SSF50978">
    <property type="entry name" value="WD40 repeat-like"/>
    <property type="match status" value="1"/>
</dbReference>
<dbReference type="InterPro" id="IPR015943">
    <property type="entry name" value="WD40/YVTN_repeat-like_dom_sf"/>
</dbReference>
<dbReference type="Proteomes" id="UP000077069">
    <property type="component" value="Unassembled WGS sequence"/>
</dbReference>
<evidence type="ECO:0000256" key="1">
    <source>
        <dbReference type="SAM" id="MobiDB-lite"/>
    </source>
</evidence>
<dbReference type="InterPro" id="IPR001680">
    <property type="entry name" value="WD40_rpt"/>
</dbReference>
<dbReference type="InParanoid" id="A0A177CV17"/>
<feature type="region of interest" description="Disordered" evidence="1">
    <location>
        <begin position="377"/>
        <end position="402"/>
    </location>
</feature>
<dbReference type="InterPro" id="IPR036322">
    <property type="entry name" value="WD40_repeat_dom_sf"/>
</dbReference>
<dbReference type="SMART" id="SM00320">
    <property type="entry name" value="WD40"/>
    <property type="match status" value="2"/>
</dbReference>
<dbReference type="Pfam" id="PF08728">
    <property type="entry name" value="CRT10"/>
    <property type="match status" value="2"/>
</dbReference>
<dbReference type="Gene3D" id="2.130.10.10">
    <property type="entry name" value="YVTN repeat-like/Quinoprotein amine dehydrogenase"/>
    <property type="match status" value="1"/>
</dbReference>
<gene>
    <name evidence="2" type="ORF">CC84DRAFT_1113860</name>
</gene>
<dbReference type="STRING" id="1460663.A0A177CV17"/>
<feature type="region of interest" description="Disordered" evidence="1">
    <location>
        <begin position="444"/>
        <end position="492"/>
    </location>
</feature>
<feature type="compositionally biased region" description="Acidic residues" evidence="1">
    <location>
        <begin position="473"/>
        <end position="486"/>
    </location>
</feature>
<evidence type="ECO:0008006" key="4">
    <source>
        <dbReference type="Google" id="ProtNLM"/>
    </source>
</evidence>
<keyword evidence="3" id="KW-1185">Reference proteome</keyword>
<dbReference type="EMBL" id="KV441549">
    <property type="protein sequence ID" value="OAG11086.1"/>
    <property type="molecule type" value="Genomic_DNA"/>
</dbReference>
<organism evidence="2 3">
    <name type="scientific">Paraphaeosphaeria sporulosa</name>
    <dbReference type="NCBI Taxonomy" id="1460663"/>
    <lineage>
        <taxon>Eukaryota</taxon>
        <taxon>Fungi</taxon>
        <taxon>Dikarya</taxon>
        <taxon>Ascomycota</taxon>
        <taxon>Pezizomycotina</taxon>
        <taxon>Dothideomycetes</taxon>
        <taxon>Pleosporomycetidae</taxon>
        <taxon>Pleosporales</taxon>
        <taxon>Massarineae</taxon>
        <taxon>Didymosphaeriaceae</taxon>
        <taxon>Paraphaeosphaeria</taxon>
    </lineage>
</organism>
<dbReference type="AlphaFoldDB" id="A0A177CV17"/>
<evidence type="ECO:0000313" key="2">
    <source>
        <dbReference type="EMBL" id="OAG11086.1"/>
    </source>
</evidence>
<dbReference type="GeneID" id="28758860"/>
<accession>A0A177CV17</accession>
<feature type="compositionally biased region" description="Polar residues" evidence="1">
    <location>
        <begin position="460"/>
        <end position="471"/>
    </location>
</feature>
<proteinExistence type="predicted"/>
<reference evidence="2 3" key="1">
    <citation type="submission" date="2016-05" db="EMBL/GenBank/DDBJ databases">
        <title>Comparative analysis of secretome profiles of manganese(II)-oxidizing ascomycete fungi.</title>
        <authorList>
            <consortium name="DOE Joint Genome Institute"/>
            <person name="Zeiner C.A."/>
            <person name="Purvine S.O."/>
            <person name="Zink E.M."/>
            <person name="Wu S."/>
            <person name="Pasa-Tolic L."/>
            <person name="Chaput D.L."/>
            <person name="Haridas S."/>
            <person name="Grigoriev I.V."/>
            <person name="Santelli C.M."/>
            <person name="Hansel C.M."/>
        </authorList>
    </citation>
    <scope>NUCLEOTIDE SEQUENCE [LARGE SCALE GENOMIC DNA]</scope>
    <source>
        <strain evidence="2 3">AP3s5-JAC2a</strain>
    </source>
</reference>
<dbReference type="OrthoDB" id="5591786at2759"/>
<sequence>MYEPVSCVPTGVHIGRARFLSSPSPIVKHWRCDLTALSHVYNLYFVACNEEIYVYSPLFPSQNLGDPVKTIKVPKTGLPTPPGIDTEHAHSITRICVDYLGNTEVLLVTCDDGDVVVWRVGEINRAITSLEDSPGRDDENDMEQHILPLQHINVGSSAWGLAVHRNARLIAISANTHLVTVVAYGLSQPEGGQNEFAFPRDQNQTITLRSQTNIPAVSFDNTGGDPTGRWLASSSIDGLTHLWDLSRPYQPARVIAVRHCVSVSNAPDLRVLLGYTIEGPIIPKSCRCSNRNQVPHAAWAAMFIDPRACHHVDSLAEVCGFEVDAQASVSFRNSQFWDITDDTNRFGSGRKETTPAWSFGPSWATWATEETPLVSAVPTAENPDDNQSASSEGSGQMSIDFPSDDEAMHTLASAMVEAVDQLVAQQEQFVANEEEPEADLFATPHSSTEDQITLPPPSPSTGLAASHEASQSGEEDDVSTSEDEVGDISSNQAKKPYCAFATSNHHKEHSAELPTHQHRPIIIVTKEEIYLFQRPLDPMTSSSFPILTMQNPLYPPHSYHHTIADPVTIYHRQCFTAQIPELGVFMIGSPAGRVGIFRLTRSRYQTEHSNKIVGFRLDHLLPSSKDEVKYGLLDQLGKQLVGVAVGPVQGMFDAEEAGEEGRNVGTRRWRMMMYYHDHTVLTYELGKYGGADDVRVDELMV</sequence>
<protein>
    <recommendedName>
        <fullName evidence="4">WD40 repeat-like protein</fullName>
    </recommendedName>
</protein>
<name>A0A177CV17_9PLEO</name>
<evidence type="ECO:0000313" key="3">
    <source>
        <dbReference type="Proteomes" id="UP000077069"/>
    </source>
</evidence>